<organism evidence="6 7">
    <name type="scientific">Pseudomonas asplenii</name>
    <dbReference type="NCBI Taxonomy" id="53407"/>
    <lineage>
        <taxon>Bacteria</taxon>
        <taxon>Pseudomonadati</taxon>
        <taxon>Pseudomonadota</taxon>
        <taxon>Gammaproteobacteria</taxon>
        <taxon>Pseudomonadales</taxon>
        <taxon>Pseudomonadaceae</taxon>
        <taxon>Pseudomonas</taxon>
    </lineage>
</organism>
<keyword evidence="6" id="KW-0456">Lyase</keyword>
<dbReference type="InterPro" id="IPR015424">
    <property type="entry name" value="PyrdxlP-dep_Trfase"/>
</dbReference>
<name>A0A0M9GFW6_9PSED</name>
<dbReference type="Proteomes" id="UP000037931">
    <property type="component" value="Unassembled WGS sequence"/>
</dbReference>
<dbReference type="InterPro" id="IPR000277">
    <property type="entry name" value="Cys/Met-Metab_PyrdxlP-dep_enz"/>
</dbReference>
<dbReference type="PANTHER" id="PTHR11808">
    <property type="entry name" value="TRANS-SULFURATION ENZYME FAMILY MEMBER"/>
    <property type="match status" value="1"/>
</dbReference>
<evidence type="ECO:0000256" key="3">
    <source>
        <dbReference type="ARBA" id="ARBA00022898"/>
    </source>
</evidence>
<dbReference type="InterPro" id="IPR054542">
    <property type="entry name" value="Cys_met_metab_PP"/>
</dbReference>
<dbReference type="OrthoDB" id="9805807at2"/>
<dbReference type="Gene3D" id="3.40.640.10">
    <property type="entry name" value="Type I PLP-dependent aspartate aminotransferase-like (Major domain)"/>
    <property type="match status" value="1"/>
</dbReference>
<sequence length="392" mass="42342">MSQHDQSAASRAFATRVIHAGQAPDPTTGALMPPIYANSTYLQDSPGVHKGFDYGRSHNPTRFALERCVADLEGGSRAFAFASGLAAIATVLELLDAGAHVVSGNDLYGGTFRLFDKVRQRSAGHRFSFVDLTVPDALETALQADTRMVWIETPSNPLLSLTDLAAVARLCRDRGILCVADNTFASPWIQRPLELGFDIVVHSTTKYLNGHSDVIGGIAVVGQNTELADRLGFLQNAVGAISGPFDAFLTLRGVKTLALRMERHCSNALELATWLERQPQVARVHYPGLPSHPQHELARRQMRGFGGMISVDLKTDLAGSRRFLENVRIFALAESLGGVESLIEHPAIMTHATIPPATRAQLGIGDALVRLSVGVEDVEDLRADLAQALARI</sequence>
<evidence type="ECO:0000256" key="4">
    <source>
        <dbReference type="PIRSR" id="PIRSR001434-2"/>
    </source>
</evidence>
<keyword evidence="3 4" id="KW-0663">Pyridoxal phosphate</keyword>
<dbReference type="PATRIC" id="fig|50340.43.peg.615"/>
<keyword evidence="7" id="KW-1185">Reference proteome</keyword>
<dbReference type="GO" id="GO:0030170">
    <property type="term" value="F:pyridoxal phosphate binding"/>
    <property type="evidence" value="ECO:0007669"/>
    <property type="project" value="InterPro"/>
</dbReference>
<dbReference type="RefSeq" id="WP_054058850.1">
    <property type="nucleotide sequence ID" value="NZ_JSYZ01000011.1"/>
</dbReference>
<dbReference type="EC" id="4.4.1.1" evidence="6"/>
<dbReference type="CDD" id="cd00614">
    <property type="entry name" value="CGS_like"/>
    <property type="match status" value="1"/>
</dbReference>
<dbReference type="EMBL" id="JSYZ01000011">
    <property type="protein sequence ID" value="KPA90184.1"/>
    <property type="molecule type" value="Genomic_DNA"/>
</dbReference>
<accession>A0A0M9GFW6</accession>
<dbReference type="GO" id="GO:0019343">
    <property type="term" value="P:cysteine biosynthetic process via cystathionine"/>
    <property type="evidence" value="ECO:0007669"/>
    <property type="project" value="TreeGrafter"/>
</dbReference>
<dbReference type="Pfam" id="PF01053">
    <property type="entry name" value="Cys_Met_Meta_PP"/>
    <property type="match status" value="1"/>
</dbReference>
<proteinExistence type="inferred from homology"/>
<dbReference type="NCBIfam" id="NF005871">
    <property type="entry name" value="PRK07811.1"/>
    <property type="match status" value="1"/>
</dbReference>
<dbReference type="AlphaFoldDB" id="A0A0M9GFW6"/>
<dbReference type="GO" id="GO:0019346">
    <property type="term" value="P:transsulfuration"/>
    <property type="evidence" value="ECO:0007669"/>
    <property type="project" value="InterPro"/>
</dbReference>
<dbReference type="InterPro" id="IPR015421">
    <property type="entry name" value="PyrdxlP-dep_Trfase_major"/>
</dbReference>
<dbReference type="PIRSF" id="PIRSF001434">
    <property type="entry name" value="CGS"/>
    <property type="match status" value="1"/>
</dbReference>
<dbReference type="PROSITE" id="PS00868">
    <property type="entry name" value="CYS_MET_METAB_PP"/>
    <property type="match status" value="1"/>
</dbReference>
<dbReference type="FunFam" id="3.40.640.10:FF:000009">
    <property type="entry name" value="Cystathionine gamma-synthase homolog"/>
    <property type="match status" value="1"/>
</dbReference>
<reference evidence="6 7" key="1">
    <citation type="journal article" date="2015" name="PLoS ONE">
        <title>Rice-Infecting Pseudomonas Genomes Are Highly Accessorized and Harbor Multiple Putative Virulence Mechanisms to Cause Sheath Brown Rot.</title>
        <authorList>
            <person name="Quibod I.L."/>
            <person name="Grande G."/>
            <person name="Oreiro E.G."/>
            <person name="Borja F.N."/>
            <person name="Dossa G.S."/>
            <person name="Mauleon R."/>
            <person name="Cruz C.V."/>
            <person name="Oliva R."/>
        </authorList>
    </citation>
    <scope>NUCLEOTIDE SEQUENCE [LARGE SCALE GENOMIC DNA]</scope>
    <source>
        <strain evidence="6 7">IRRI 6609</strain>
    </source>
</reference>
<protein>
    <submittedName>
        <fullName evidence="6">Cystathionine gamma-lyase</fullName>
        <ecNumber evidence="6">4.4.1.1</ecNumber>
    </submittedName>
</protein>
<dbReference type="GO" id="GO:0003962">
    <property type="term" value="F:cystathionine gamma-synthase activity"/>
    <property type="evidence" value="ECO:0007669"/>
    <property type="project" value="TreeGrafter"/>
</dbReference>
<evidence type="ECO:0000256" key="5">
    <source>
        <dbReference type="RuleBase" id="RU362118"/>
    </source>
</evidence>
<dbReference type="GO" id="GO:0005737">
    <property type="term" value="C:cytoplasm"/>
    <property type="evidence" value="ECO:0007669"/>
    <property type="project" value="TreeGrafter"/>
</dbReference>
<dbReference type="Gene3D" id="3.90.1150.10">
    <property type="entry name" value="Aspartate Aminotransferase, domain 1"/>
    <property type="match status" value="1"/>
</dbReference>
<dbReference type="STRING" id="50340.PF66_03317"/>
<dbReference type="PANTHER" id="PTHR11808:SF15">
    <property type="entry name" value="CYSTATHIONINE GAMMA-LYASE"/>
    <property type="match status" value="1"/>
</dbReference>
<evidence type="ECO:0000256" key="1">
    <source>
        <dbReference type="ARBA" id="ARBA00001933"/>
    </source>
</evidence>
<evidence type="ECO:0000313" key="7">
    <source>
        <dbReference type="Proteomes" id="UP000037931"/>
    </source>
</evidence>
<dbReference type="SUPFAM" id="SSF53383">
    <property type="entry name" value="PLP-dependent transferases"/>
    <property type="match status" value="1"/>
</dbReference>
<comment type="caution">
    <text evidence="6">The sequence shown here is derived from an EMBL/GenBank/DDBJ whole genome shotgun (WGS) entry which is preliminary data.</text>
</comment>
<feature type="modified residue" description="N6-(pyridoxal phosphate)lysine" evidence="4">
    <location>
        <position position="206"/>
    </location>
</feature>
<evidence type="ECO:0000313" key="6">
    <source>
        <dbReference type="EMBL" id="KPA90184.1"/>
    </source>
</evidence>
<dbReference type="FunFam" id="3.90.1150.10:FF:000008">
    <property type="entry name" value="Cystathionine gamma-synthase"/>
    <property type="match status" value="1"/>
</dbReference>
<dbReference type="GO" id="GO:0004123">
    <property type="term" value="F:cystathionine gamma-lyase activity"/>
    <property type="evidence" value="ECO:0007669"/>
    <property type="project" value="TreeGrafter"/>
</dbReference>
<comment type="cofactor">
    <cofactor evidence="1 5">
        <name>pyridoxal 5'-phosphate</name>
        <dbReference type="ChEBI" id="CHEBI:597326"/>
    </cofactor>
</comment>
<gene>
    <name evidence="6" type="ORF">PF66_03317</name>
</gene>
<comment type="similarity">
    <text evidence="2 5">Belongs to the trans-sulfuration enzymes family.</text>
</comment>
<dbReference type="InterPro" id="IPR015422">
    <property type="entry name" value="PyrdxlP-dep_Trfase_small"/>
</dbReference>
<evidence type="ECO:0000256" key="2">
    <source>
        <dbReference type="ARBA" id="ARBA00009077"/>
    </source>
</evidence>